<reference evidence="11" key="1">
    <citation type="submission" date="2025-08" db="UniProtKB">
        <authorList>
            <consortium name="RefSeq"/>
        </authorList>
    </citation>
    <scope>IDENTIFICATION</scope>
</reference>
<feature type="transmembrane region" description="Helical" evidence="9">
    <location>
        <begin position="132"/>
        <end position="152"/>
    </location>
</feature>
<dbReference type="GeneID" id="106013645"/>
<keyword evidence="3" id="KW-1003">Cell membrane</keyword>
<evidence type="ECO:0000256" key="8">
    <source>
        <dbReference type="ARBA" id="ARBA00023303"/>
    </source>
</evidence>
<dbReference type="PANTHER" id="PTHR11893">
    <property type="entry name" value="INNEXIN"/>
    <property type="match status" value="1"/>
</dbReference>
<gene>
    <name evidence="11" type="primary">LOC106013645</name>
    <name evidence="9" type="synonym">inx</name>
</gene>
<sequence>MAVSRRSLSEDFADGYNHTWSALLLLSLAVVAWLLPFGPVVSQLTTQSPGPPRYKATCWTPAHFSAAQESYTNKLCAGRLNTAMRQENPGVLGVDLMDTWGQSGSSERPKLYRPLAMRTGQAEQEDVREETYLFVGTVVPVVLFLFAVCLRLPHVCWRVMSSCGSINVDQTLDTASRGSTLDTDSQRQLNSDLCLAAARAARSCRGVALSYLGLKLLLCLVALGQLVVVSCVLLPRLTQLKDRNHNTPNTSLYEDNLLLTCDFSIVHLQNVERYTVQCLYSHSLETRVLGAVTQMTSDPDTPTDVLLGYQALLTAVLAYLVVLLGVNVLRAVTWTSRLVAGTCRSPLTRAAAPSLSLDLSFLLLMSEENSCPLVTQSLARALTTDGSPHDTGLDQL</sequence>
<feature type="transmembrane region" description="Helical" evidence="9">
    <location>
        <begin position="20"/>
        <end position="41"/>
    </location>
</feature>
<evidence type="ECO:0000256" key="6">
    <source>
        <dbReference type="ARBA" id="ARBA00023065"/>
    </source>
</evidence>
<keyword evidence="10" id="KW-1185">Reference proteome</keyword>
<evidence type="ECO:0000256" key="7">
    <source>
        <dbReference type="ARBA" id="ARBA00023136"/>
    </source>
</evidence>
<keyword evidence="8 9" id="KW-0407">Ion channel</keyword>
<evidence type="ECO:0000256" key="9">
    <source>
        <dbReference type="RuleBase" id="RU010713"/>
    </source>
</evidence>
<accession>A0ABM1AD15</accession>
<organism evidence="10 11">
    <name type="scientific">Aplysia californica</name>
    <name type="common">California sea hare</name>
    <dbReference type="NCBI Taxonomy" id="6500"/>
    <lineage>
        <taxon>Eukaryota</taxon>
        <taxon>Metazoa</taxon>
        <taxon>Spiralia</taxon>
        <taxon>Lophotrochozoa</taxon>
        <taxon>Mollusca</taxon>
        <taxon>Gastropoda</taxon>
        <taxon>Heterobranchia</taxon>
        <taxon>Euthyneura</taxon>
        <taxon>Tectipleura</taxon>
        <taxon>Aplysiida</taxon>
        <taxon>Aplysioidea</taxon>
        <taxon>Aplysiidae</taxon>
        <taxon>Aplysia</taxon>
    </lineage>
</organism>
<dbReference type="InterPro" id="IPR000990">
    <property type="entry name" value="Innexin"/>
</dbReference>
<feature type="transmembrane region" description="Helical" evidence="9">
    <location>
        <begin position="307"/>
        <end position="329"/>
    </location>
</feature>
<dbReference type="RefSeq" id="XP_012945371.1">
    <property type="nucleotide sequence ID" value="XM_013089917.2"/>
</dbReference>
<evidence type="ECO:0000256" key="1">
    <source>
        <dbReference type="ARBA" id="ARBA00004651"/>
    </source>
</evidence>
<keyword evidence="6 9" id="KW-0406">Ion transport</keyword>
<dbReference type="PANTHER" id="PTHR11893:SF36">
    <property type="entry name" value="INNEXIN-5"/>
    <property type="match status" value="1"/>
</dbReference>
<dbReference type="Pfam" id="PF00876">
    <property type="entry name" value="Innexin"/>
    <property type="match status" value="1"/>
</dbReference>
<dbReference type="Proteomes" id="UP000694888">
    <property type="component" value="Unplaced"/>
</dbReference>
<evidence type="ECO:0000313" key="10">
    <source>
        <dbReference type="Proteomes" id="UP000694888"/>
    </source>
</evidence>
<evidence type="ECO:0000256" key="2">
    <source>
        <dbReference type="ARBA" id="ARBA00022448"/>
    </source>
</evidence>
<keyword evidence="2 9" id="KW-0813">Transport</keyword>
<evidence type="ECO:0000256" key="3">
    <source>
        <dbReference type="ARBA" id="ARBA00022475"/>
    </source>
</evidence>
<protein>
    <recommendedName>
        <fullName evidence="9">Innexin</fullName>
    </recommendedName>
</protein>
<dbReference type="PROSITE" id="PS51013">
    <property type="entry name" value="PANNEXIN"/>
    <property type="match status" value="1"/>
</dbReference>
<keyword evidence="4 9" id="KW-0812">Transmembrane</keyword>
<evidence type="ECO:0000256" key="5">
    <source>
        <dbReference type="ARBA" id="ARBA00022989"/>
    </source>
</evidence>
<comment type="subcellular location">
    <subcellularLocation>
        <location evidence="1 9">Cell membrane</location>
        <topology evidence="1 9">Multi-pass membrane protein</topology>
    </subcellularLocation>
</comment>
<keyword evidence="7 9" id="KW-0472">Membrane</keyword>
<evidence type="ECO:0000256" key="4">
    <source>
        <dbReference type="ARBA" id="ARBA00022692"/>
    </source>
</evidence>
<proteinExistence type="inferred from homology"/>
<feature type="transmembrane region" description="Helical" evidence="9">
    <location>
        <begin position="212"/>
        <end position="235"/>
    </location>
</feature>
<keyword evidence="5 9" id="KW-1133">Transmembrane helix</keyword>
<name>A0ABM1AD15_APLCA</name>
<comment type="similarity">
    <text evidence="9">Belongs to the pannexin family.</text>
</comment>
<evidence type="ECO:0000313" key="11">
    <source>
        <dbReference type="RefSeq" id="XP_012945371.1"/>
    </source>
</evidence>
<comment type="function">
    <text evidence="9">Structural component of the gap junctions.</text>
</comment>